<dbReference type="GeneID" id="61113595"/>
<accession>A0A828YZX2</accession>
<evidence type="ECO:0000256" key="3">
    <source>
        <dbReference type="PIRSR" id="PIRSR000390-2"/>
    </source>
</evidence>
<sequence length="376" mass="41848">MGVPFIDIKRFEPGLLEEWEEKVKILSKNASFIGGEEVSLLEKNLASQAETKYSVACANGTDALQLALRALGVGKGDAVLLPDSTFWATFESVVNVGADPYTVDTDPDDLQMDFTVFEKALEKVKPKAAIIVHLYGWGSARLEDFRKLCKSKEIPLLEDGAQCYGVKYKGASIYKDALIATTSFYPAKVLGGAGDGGAVFTNEEKLANDVRMLANHGRISHYAYGDVGWNSRLDTLQAAFLNINLKHLEARIVSRRKIAQKYYEVLPNLGIRAIHPPKDYEENGYCNVTLAVPEERSLIQEVLKEKEIGFGNIYPGAMSDQPGAKPYIKERFGDKHTTGKICASVLNYPLFPYMREEELEEIFSAIRVYNSKNRKL</sequence>
<comment type="caution">
    <text evidence="5">The sequence shown here is derived from an EMBL/GenBank/DDBJ whole genome shotgun (WGS) entry which is preliminary data.</text>
</comment>
<keyword evidence="5" id="KW-0808">Transferase</keyword>
<dbReference type="AlphaFoldDB" id="A0A828YZX2"/>
<dbReference type="GO" id="GO:0030170">
    <property type="term" value="F:pyridoxal phosphate binding"/>
    <property type="evidence" value="ECO:0007669"/>
    <property type="project" value="TreeGrafter"/>
</dbReference>
<gene>
    <name evidence="5" type="ORF">LEP1GSC036_4151</name>
</gene>
<name>A0A828YZX2_9LEPT</name>
<dbReference type="GO" id="GO:0000271">
    <property type="term" value="P:polysaccharide biosynthetic process"/>
    <property type="evidence" value="ECO:0007669"/>
    <property type="project" value="TreeGrafter"/>
</dbReference>
<evidence type="ECO:0000256" key="4">
    <source>
        <dbReference type="RuleBase" id="RU004508"/>
    </source>
</evidence>
<evidence type="ECO:0000313" key="5">
    <source>
        <dbReference type="EMBL" id="EKR63551.1"/>
    </source>
</evidence>
<dbReference type="InterPro" id="IPR015421">
    <property type="entry name" value="PyrdxlP-dep_Trfase_major"/>
</dbReference>
<dbReference type="PIRSF" id="PIRSF000390">
    <property type="entry name" value="PLP_StrS"/>
    <property type="match status" value="1"/>
</dbReference>
<feature type="active site" description="Proton acceptor" evidence="2">
    <location>
        <position position="188"/>
    </location>
</feature>
<evidence type="ECO:0000313" key="6">
    <source>
        <dbReference type="Proteomes" id="UP000001338"/>
    </source>
</evidence>
<dbReference type="InterPro" id="IPR000653">
    <property type="entry name" value="DegT/StrS_aminotransferase"/>
</dbReference>
<feature type="modified residue" description="N6-(pyridoxal phosphate)lysine" evidence="3">
    <location>
        <position position="188"/>
    </location>
</feature>
<dbReference type="SUPFAM" id="SSF53383">
    <property type="entry name" value="PLP-dependent transferases"/>
    <property type="match status" value="1"/>
</dbReference>
<comment type="similarity">
    <text evidence="4">Belongs to the DegT/DnrJ/EryC1 family.</text>
</comment>
<dbReference type="PANTHER" id="PTHR30244">
    <property type="entry name" value="TRANSAMINASE"/>
    <property type="match status" value="1"/>
</dbReference>
<keyword evidence="1 3" id="KW-0663">Pyridoxal phosphate</keyword>
<dbReference type="Pfam" id="PF01041">
    <property type="entry name" value="DegT_DnrJ_EryC1"/>
    <property type="match status" value="1"/>
</dbReference>
<dbReference type="GO" id="GO:0008483">
    <property type="term" value="F:transaminase activity"/>
    <property type="evidence" value="ECO:0007669"/>
    <property type="project" value="UniProtKB-KW"/>
</dbReference>
<dbReference type="PANTHER" id="PTHR30244:SF36">
    <property type="entry name" value="3-OXO-GLUCOSE-6-PHOSPHATE:GLUTAMATE AMINOTRANSFERASE"/>
    <property type="match status" value="1"/>
</dbReference>
<dbReference type="CDD" id="cd00616">
    <property type="entry name" value="AHBA_syn"/>
    <property type="match status" value="1"/>
</dbReference>
<organism evidence="5 6">
    <name type="scientific">Leptospira weilii str. 2006001853</name>
    <dbReference type="NCBI Taxonomy" id="1001589"/>
    <lineage>
        <taxon>Bacteria</taxon>
        <taxon>Pseudomonadati</taxon>
        <taxon>Spirochaetota</taxon>
        <taxon>Spirochaetia</taxon>
        <taxon>Leptospirales</taxon>
        <taxon>Leptospiraceae</taxon>
        <taxon>Leptospira</taxon>
    </lineage>
</organism>
<evidence type="ECO:0000256" key="1">
    <source>
        <dbReference type="ARBA" id="ARBA00022898"/>
    </source>
</evidence>
<keyword evidence="5" id="KW-0032">Aminotransferase</keyword>
<dbReference type="Gene3D" id="3.40.640.10">
    <property type="entry name" value="Type I PLP-dependent aspartate aminotransferase-like (Major domain)"/>
    <property type="match status" value="1"/>
</dbReference>
<reference evidence="5 6" key="1">
    <citation type="submission" date="2012-10" db="EMBL/GenBank/DDBJ databases">
        <authorList>
            <person name="Harkins D.M."/>
            <person name="Durkin A.S."/>
            <person name="Brinkac L.M."/>
            <person name="Haft D.H."/>
            <person name="Selengut J.D."/>
            <person name="Sanka R."/>
            <person name="DePew J."/>
            <person name="Purushe J."/>
            <person name="Whelen A.C."/>
            <person name="Vinetz J.M."/>
            <person name="Sutton G.G."/>
            <person name="Nierman W.C."/>
            <person name="Fouts D.E."/>
        </authorList>
    </citation>
    <scope>NUCLEOTIDE SEQUENCE [LARGE SCALE GENOMIC DNA]</scope>
    <source>
        <strain evidence="5 6">2006001853</strain>
    </source>
</reference>
<proteinExistence type="inferred from homology"/>
<evidence type="ECO:0000256" key="2">
    <source>
        <dbReference type="PIRSR" id="PIRSR000390-1"/>
    </source>
</evidence>
<dbReference type="RefSeq" id="WP_002615575.1">
    <property type="nucleotide sequence ID" value="NZ_AFLV02000058.1"/>
</dbReference>
<protein>
    <submittedName>
        <fullName evidence="5">DegT/DnrJ/EryC1/StrS aminotransferase family protein</fullName>
    </submittedName>
</protein>
<dbReference type="Proteomes" id="UP000001338">
    <property type="component" value="Unassembled WGS sequence"/>
</dbReference>
<dbReference type="InterPro" id="IPR015424">
    <property type="entry name" value="PyrdxlP-dep_Trfase"/>
</dbReference>
<dbReference type="EMBL" id="AFLV02000058">
    <property type="protein sequence ID" value="EKR63551.1"/>
    <property type="molecule type" value="Genomic_DNA"/>
</dbReference>